<evidence type="ECO:0000313" key="3">
    <source>
        <dbReference type="Proteomes" id="UP000298663"/>
    </source>
</evidence>
<evidence type="ECO:0000313" key="2">
    <source>
        <dbReference type="EMBL" id="TKR77149.1"/>
    </source>
</evidence>
<reference evidence="2 3" key="1">
    <citation type="journal article" date="2015" name="Genome Biol.">
        <title>Comparative genomics of Steinernema reveals deeply conserved gene regulatory networks.</title>
        <authorList>
            <person name="Dillman A.R."/>
            <person name="Macchietto M."/>
            <person name="Porter C.F."/>
            <person name="Rogers A."/>
            <person name="Williams B."/>
            <person name="Antoshechkin I."/>
            <person name="Lee M.M."/>
            <person name="Goodwin Z."/>
            <person name="Lu X."/>
            <person name="Lewis E.E."/>
            <person name="Goodrich-Blair H."/>
            <person name="Stock S.P."/>
            <person name="Adams B.J."/>
            <person name="Sternberg P.W."/>
            <person name="Mortazavi A."/>
        </authorList>
    </citation>
    <scope>NUCLEOTIDE SEQUENCE [LARGE SCALE GENOMIC DNA]</scope>
    <source>
        <strain evidence="2 3">ALL</strain>
    </source>
</reference>
<keyword evidence="1" id="KW-0472">Membrane</keyword>
<name>A0A4U5N3W5_STECR</name>
<keyword evidence="3" id="KW-1185">Reference proteome</keyword>
<keyword evidence="1" id="KW-1133">Transmembrane helix</keyword>
<sequence>MGMLEAEVILYIVLGTIGLLVNIPVIIAIFWSAQLRLQKEFIIIAGLCITDAINALGFVVTGAYRQAVINEGKDHLVSRYFCLTSGTQGMNVATDQAFAWILLVITLDRIYAVYNPIKYFKRTYQYAWTVLGGKNSHFRRFGCICLFGFCS</sequence>
<keyword evidence="1" id="KW-0812">Transmembrane</keyword>
<accession>A0A4U5N3W5</accession>
<dbReference type="OrthoDB" id="5813285at2759"/>
<dbReference type="InterPro" id="IPR019420">
    <property type="entry name" value="7TM_GPCR_serpentine_rcpt_Srbc"/>
</dbReference>
<organism evidence="2 3">
    <name type="scientific">Steinernema carpocapsae</name>
    <name type="common">Entomopathogenic nematode</name>
    <dbReference type="NCBI Taxonomy" id="34508"/>
    <lineage>
        <taxon>Eukaryota</taxon>
        <taxon>Metazoa</taxon>
        <taxon>Ecdysozoa</taxon>
        <taxon>Nematoda</taxon>
        <taxon>Chromadorea</taxon>
        <taxon>Rhabditida</taxon>
        <taxon>Tylenchina</taxon>
        <taxon>Panagrolaimomorpha</taxon>
        <taxon>Strongyloidoidea</taxon>
        <taxon>Steinernematidae</taxon>
        <taxon>Steinernema</taxon>
    </lineage>
</organism>
<reference evidence="2 3" key="2">
    <citation type="journal article" date="2019" name="G3 (Bethesda)">
        <title>Hybrid Assembly of the Genome of the Entomopathogenic Nematode Steinernema carpocapsae Identifies the X-Chromosome.</title>
        <authorList>
            <person name="Serra L."/>
            <person name="Macchietto M."/>
            <person name="Macias-Munoz A."/>
            <person name="McGill C.J."/>
            <person name="Rodriguez I.M."/>
            <person name="Rodriguez B."/>
            <person name="Murad R."/>
            <person name="Mortazavi A."/>
        </authorList>
    </citation>
    <scope>NUCLEOTIDE SEQUENCE [LARGE SCALE GENOMIC DNA]</scope>
    <source>
        <strain evidence="2 3">ALL</strain>
    </source>
</reference>
<dbReference type="Pfam" id="PF10316">
    <property type="entry name" value="7TM_GPCR_Srbc"/>
    <property type="match status" value="1"/>
</dbReference>
<comment type="caution">
    <text evidence="2">The sequence shown here is derived from an EMBL/GenBank/DDBJ whole genome shotgun (WGS) entry which is preliminary data.</text>
</comment>
<evidence type="ECO:0008006" key="4">
    <source>
        <dbReference type="Google" id="ProtNLM"/>
    </source>
</evidence>
<protein>
    <recommendedName>
        <fullName evidence="4">G-protein coupled receptors family 1 profile domain-containing protein</fullName>
    </recommendedName>
</protein>
<dbReference type="Gene3D" id="1.20.1070.10">
    <property type="entry name" value="Rhodopsin 7-helix transmembrane proteins"/>
    <property type="match status" value="1"/>
</dbReference>
<gene>
    <name evidence="2" type="ORF">L596_018171</name>
</gene>
<evidence type="ECO:0000256" key="1">
    <source>
        <dbReference type="SAM" id="Phobius"/>
    </source>
</evidence>
<dbReference type="EMBL" id="AZBU02000005">
    <property type="protein sequence ID" value="TKR77149.1"/>
    <property type="molecule type" value="Genomic_DNA"/>
</dbReference>
<dbReference type="SUPFAM" id="SSF81321">
    <property type="entry name" value="Family A G protein-coupled receptor-like"/>
    <property type="match status" value="1"/>
</dbReference>
<dbReference type="Proteomes" id="UP000298663">
    <property type="component" value="Unassembled WGS sequence"/>
</dbReference>
<feature type="transmembrane region" description="Helical" evidence="1">
    <location>
        <begin position="42"/>
        <end position="64"/>
    </location>
</feature>
<feature type="transmembrane region" description="Helical" evidence="1">
    <location>
        <begin position="6"/>
        <end position="30"/>
    </location>
</feature>
<proteinExistence type="predicted"/>
<dbReference type="AlphaFoldDB" id="A0A4U5N3W5"/>